<dbReference type="InterPro" id="IPR036860">
    <property type="entry name" value="SH2_dom_sf"/>
</dbReference>
<evidence type="ECO:0000256" key="1">
    <source>
        <dbReference type="PROSITE-ProRule" id="PRU00191"/>
    </source>
</evidence>
<feature type="compositionally biased region" description="Low complexity" evidence="2">
    <location>
        <begin position="57"/>
        <end position="77"/>
    </location>
</feature>
<dbReference type="PROSITE" id="PS50001">
    <property type="entry name" value="SH2"/>
    <property type="match status" value="1"/>
</dbReference>
<dbReference type="SMART" id="SM00252">
    <property type="entry name" value="SH2"/>
    <property type="match status" value="1"/>
</dbReference>
<dbReference type="InterPro" id="IPR039664">
    <property type="entry name" value="GRB/APBB1IP"/>
</dbReference>
<dbReference type="STRING" id="1965070.A0A3S3PLM6"/>
<dbReference type="PANTHER" id="PTHR11243:SF38">
    <property type="entry name" value="GROWTH FACTOR RECEPTOR-BOUND PROTEIN 14-LIKE ISOFORM X1"/>
    <property type="match status" value="1"/>
</dbReference>
<name>A0A3S3PLM6_9ACAR</name>
<evidence type="ECO:0000313" key="4">
    <source>
        <dbReference type="EMBL" id="RWS17866.1"/>
    </source>
</evidence>
<proteinExistence type="predicted"/>
<keyword evidence="4" id="KW-0675">Receptor</keyword>
<dbReference type="PRINTS" id="PR00401">
    <property type="entry name" value="SH2DOMAIN"/>
</dbReference>
<dbReference type="Pfam" id="PF00017">
    <property type="entry name" value="SH2"/>
    <property type="match status" value="1"/>
</dbReference>
<feature type="compositionally biased region" description="Polar residues" evidence="2">
    <location>
        <begin position="79"/>
        <end position="94"/>
    </location>
</feature>
<keyword evidence="1" id="KW-0727">SH2 domain</keyword>
<dbReference type="Gene3D" id="3.30.505.10">
    <property type="entry name" value="SH2 domain"/>
    <property type="match status" value="1"/>
</dbReference>
<dbReference type="PANTHER" id="PTHR11243">
    <property type="entry name" value="GROWTH FACTOR RECEPTOR-BOUND PROTEIN"/>
    <property type="match status" value="1"/>
</dbReference>
<keyword evidence="5" id="KW-1185">Reference proteome</keyword>
<dbReference type="Pfam" id="PF08947">
    <property type="entry name" value="BPS"/>
    <property type="match status" value="1"/>
</dbReference>
<accession>A0A3S3PLM6</accession>
<gene>
    <name evidence="4" type="ORF">B4U79_08049</name>
</gene>
<dbReference type="EMBL" id="NCKU01000027">
    <property type="protein sequence ID" value="RWS17866.1"/>
    <property type="molecule type" value="Genomic_DNA"/>
</dbReference>
<sequence length="216" mass="24902">MNCVERNNGYVDMSQGKVVIDYDHKDGPRVIDDPQEILSIADEEATQWRRRLNSYSSYRGKPCSSSYSSSTCSSPGTLTPKSCSSSPTKYQSCGGNTVDHNSKYRTNTSHPWFYENMSREECHKLLQKFENIDGVFLVRTSKRSPDCFVLSFICNQKINHIQVKHIDTENQSCLSLDFGKTKFYDIQQLVEFYQLNSGYLPTKLTYYVVHKSHQNR</sequence>
<organism evidence="4 5">
    <name type="scientific">Dinothrombium tinctorium</name>
    <dbReference type="NCBI Taxonomy" id="1965070"/>
    <lineage>
        <taxon>Eukaryota</taxon>
        <taxon>Metazoa</taxon>
        <taxon>Ecdysozoa</taxon>
        <taxon>Arthropoda</taxon>
        <taxon>Chelicerata</taxon>
        <taxon>Arachnida</taxon>
        <taxon>Acari</taxon>
        <taxon>Acariformes</taxon>
        <taxon>Trombidiformes</taxon>
        <taxon>Prostigmata</taxon>
        <taxon>Anystina</taxon>
        <taxon>Parasitengona</taxon>
        <taxon>Trombidioidea</taxon>
        <taxon>Trombidiidae</taxon>
        <taxon>Dinothrombium</taxon>
    </lineage>
</organism>
<comment type="caution">
    <text evidence="4">The sequence shown here is derived from an EMBL/GenBank/DDBJ whole genome shotgun (WGS) entry which is preliminary data.</text>
</comment>
<dbReference type="Proteomes" id="UP000285301">
    <property type="component" value="Unassembled WGS sequence"/>
</dbReference>
<dbReference type="InterPro" id="IPR015042">
    <property type="entry name" value="BPS-dom"/>
</dbReference>
<evidence type="ECO:0000259" key="3">
    <source>
        <dbReference type="PROSITE" id="PS50001"/>
    </source>
</evidence>
<dbReference type="SUPFAM" id="SSF55550">
    <property type="entry name" value="SH2 domain"/>
    <property type="match status" value="1"/>
</dbReference>
<dbReference type="InterPro" id="IPR000980">
    <property type="entry name" value="SH2"/>
</dbReference>
<feature type="region of interest" description="Disordered" evidence="2">
    <location>
        <begin position="57"/>
        <end position="94"/>
    </location>
</feature>
<dbReference type="OrthoDB" id="8815311at2759"/>
<dbReference type="AlphaFoldDB" id="A0A3S3PLM6"/>
<reference evidence="4 5" key="1">
    <citation type="journal article" date="2018" name="Gigascience">
        <title>Genomes of trombidid mites reveal novel predicted allergens and laterally-transferred genes associated with secondary metabolism.</title>
        <authorList>
            <person name="Dong X."/>
            <person name="Chaisiri K."/>
            <person name="Xia D."/>
            <person name="Armstrong S.D."/>
            <person name="Fang Y."/>
            <person name="Donnelly M.J."/>
            <person name="Kadowaki T."/>
            <person name="McGarry J.W."/>
            <person name="Darby A.C."/>
            <person name="Makepeace B.L."/>
        </authorList>
    </citation>
    <scope>NUCLEOTIDE SEQUENCE [LARGE SCALE GENOMIC DNA]</scope>
    <source>
        <strain evidence="4">UoL-WK</strain>
    </source>
</reference>
<evidence type="ECO:0000256" key="2">
    <source>
        <dbReference type="SAM" id="MobiDB-lite"/>
    </source>
</evidence>
<protein>
    <submittedName>
        <fullName evidence="4">Growth factor receptor-bound protein 14-like protein</fullName>
    </submittedName>
</protein>
<evidence type="ECO:0000313" key="5">
    <source>
        <dbReference type="Proteomes" id="UP000285301"/>
    </source>
</evidence>
<feature type="domain" description="SH2" evidence="3">
    <location>
        <begin position="112"/>
        <end position="208"/>
    </location>
</feature>